<proteinExistence type="predicted"/>
<reference evidence="1" key="2">
    <citation type="journal article" date="2015" name="Fish Shellfish Immunol.">
        <title>Early steps in the European eel (Anguilla anguilla)-Vibrio vulnificus interaction in the gills: Role of the RtxA13 toxin.</title>
        <authorList>
            <person name="Callol A."/>
            <person name="Pajuelo D."/>
            <person name="Ebbesson L."/>
            <person name="Teles M."/>
            <person name="MacKenzie S."/>
            <person name="Amaro C."/>
        </authorList>
    </citation>
    <scope>NUCLEOTIDE SEQUENCE</scope>
</reference>
<dbReference type="AlphaFoldDB" id="A0A0E9THT7"/>
<dbReference type="EMBL" id="GBXM01055560">
    <property type="protein sequence ID" value="JAH53017.1"/>
    <property type="molecule type" value="Transcribed_RNA"/>
</dbReference>
<organism evidence="1">
    <name type="scientific">Anguilla anguilla</name>
    <name type="common">European freshwater eel</name>
    <name type="synonym">Muraena anguilla</name>
    <dbReference type="NCBI Taxonomy" id="7936"/>
    <lineage>
        <taxon>Eukaryota</taxon>
        <taxon>Metazoa</taxon>
        <taxon>Chordata</taxon>
        <taxon>Craniata</taxon>
        <taxon>Vertebrata</taxon>
        <taxon>Euteleostomi</taxon>
        <taxon>Actinopterygii</taxon>
        <taxon>Neopterygii</taxon>
        <taxon>Teleostei</taxon>
        <taxon>Anguilliformes</taxon>
        <taxon>Anguillidae</taxon>
        <taxon>Anguilla</taxon>
    </lineage>
</organism>
<accession>A0A0E9THT7</accession>
<reference evidence="1" key="1">
    <citation type="submission" date="2014-11" db="EMBL/GenBank/DDBJ databases">
        <authorList>
            <person name="Amaro Gonzalez C."/>
        </authorList>
    </citation>
    <scope>NUCLEOTIDE SEQUENCE</scope>
</reference>
<sequence>MQHKPMLFCIFCKYSIPTPQSRKLSSSLLT</sequence>
<name>A0A0E9THT7_ANGAN</name>
<protein>
    <submittedName>
        <fullName evidence="1">Uncharacterized protein</fullName>
    </submittedName>
</protein>
<evidence type="ECO:0000313" key="1">
    <source>
        <dbReference type="EMBL" id="JAH53017.1"/>
    </source>
</evidence>